<feature type="transmembrane region" description="Helical" evidence="5">
    <location>
        <begin position="64"/>
        <end position="88"/>
    </location>
</feature>
<keyword evidence="2 5" id="KW-0812">Transmembrane</keyword>
<accession>A0A2P5SYH2</accession>
<evidence type="ECO:0000256" key="4">
    <source>
        <dbReference type="ARBA" id="ARBA00023136"/>
    </source>
</evidence>
<organism evidence="6 7">
    <name type="scientific">Candidatus Pantoea edessiphila</name>
    <dbReference type="NCBI Taxonomy" id="2044610"/>
    <lineage>
        <taxon>Bacteria</taxon>
        <taxon>Pseudomonadati</taxon>
        <taxon>Pseudomonadota</taxon>
        <taxon>Gammaproteobacteria</taxon>
        <taxon>Enterobacterales</taxon>
        <taxon>Erwiniaceae</taxon>
        <taxon>Pantoea</taxon>
    </lineage>
</organism>
<dbReference type="EMBL" id="PDKS01000001">
    <property type="protein sequence ID" value="PPI87389.1"/>
    <property type="molecule type" value="Genomic_DNA"/>
</dbReference>
<evidence type="ECO:0000313" key="6">
    <source>
        <dbReference type="EMBL" id="PPI87389.1"/>
    </source>
</evidence>
<dbReference type="GO" id="GO:0016020">
    <property type="term" value="C:membrane"/>
    <property type="evidence" value="ECO:0007669"/>
    <property type="project" value="UniProtKB-SubCell"/>
</dbReference>
<feature type="transmembrane region" description="Helical" evidence="5">
    <location>
        <begin position="7"/>
        <end position="25"/>
    </location>
</feature>
<evidence type="ECO:0000256" key="2">
    <source>
        <dbReference type="ARBA" id="ARBA00022692"/>
    </source>
</evidence>
<comment type="subcellular location">
    <subcellularLocation>
        <location evidence="1">Membrane</location>
        <topology evidence="1">Multi-pass membrane protein</topology>
    </subcellularLocation>
</comment>
<proteinExistence type="predicted"/>
<dbReference type="PANTHER" id="PTHR36926:SF1">
    <property type="entry name" value="COLICIN V PRODUCTION PROTEIN"/>
    <property type="match status" value="1"/>
</dbReference>
<feature type="transmembrane region" description="Helical" evidence="5">
    <location>
        <begin position="100"/>
        <end position="124"/>
    </location>
</feature>
<dbReference type="Pfam" id="PF02674">
    <property type="entry name" value="Colicin_V"/>
    <property type="match status" value="1"/>
</dbReference>
<evidence type="ECO:0000256" key="3">
    <source>
        <dbReference type="ARBA" id="ARBA00022989"/>
    </source>
</evidence>
<keyword evidence="3 5" id="KW-1133">Transmembrane helix</keyword>
<dbReference type="Proteomes" id="UP000296034">
    <property type="component" value="Unassembled WGS sequence"/>
</dbReference>
<protein>
    <submittedName>
        <fullName evidence="6">Colicin V production protein</fullName>
    </submittedName>
</protein>
<comment type="caution">
    <text evidence="6">The sequence shown here is derived from an EMBL/GenBank/DDBJ whole genome shotgun (WGS) entry which is preliminary data.</text>
</comment>
<dbReference type="OrthoDB" id="9810601at2"/>
<keyword evidence="4 5" id="KW-0472">Membrane</keyword>
<dbReference type="GO" id="GO:0009403">
    <property type="term" value="P:toxin biosynthetic process"/>
    <property type="evidence" value="ECO:0007669"/>
    <property type="project" value="InterPro"/>
</dbReference>
<reference evidence="6 7" key="1">
    <citation type="journal article" date="2018" name="Genome Biol. Evol.">
        <title>Cladogenesis and Genomic Streamlining in Extracellular Endosymbionts of Tropical Stink Bugs.</title>
        <authorList>
            <person name="Otero-Bravo A."/>
            <person name="Goffredi S."/>
            <person name="Sabree Z.L."/>
        </authorList>
    </citation>
    <scope>NUCLEOTIDE SEQUENCE [LARGE SCALE GENOMIC DNA]</scope>
    <source>
        <strain evidence="6 7">SoET</strain>
    </source>
</reference>
<dbReference type="RefSeq" id="WP_136131386.1">
    <property type="nucleotide sequence ID" value="NZ_PDKS01000001.1"/>
</dbReference>
<dbReference type="InterPro" id="IPR052719">
    <property type="entry name" value="CvpA-like"/>
</dbReference>
<evidence type="ECO:0000313" key="7">
    <source>
        <dbReference type="Proteomes" id="UP000296034"/>
    </source>
</evidence>
<sequence length="167" mass="19376">MIWIDYIILSMIAFSVFISLFRGFIYEALSLFTWVCAFFLSNVSHEYIMTWLPLFFGNYLIRKIIAITLPFFITMIIGALLNNLIRILVVKNGLSGTDRILGICFGAIRGVLIVSLIIFSLNIFTDIAKSTDWKKSQLIPHVNHLIKNFFDYCKTYRILNFDEHKTC</sequence>
<evidence type="ECO:0000256" key="1">
    <source>
        <dbReference type="ARBA" id="ARBA00004141"/>
    </source>
</evidence>
<gene>
    <name evidence="6" type="ORF">CRV11_00420</name>
</gene>
<feature type="transmembrane region" description="Helical" evidence="5">
    <location>
        <begin position="31"/>
        <end position="52"/>
    </location>
</feature>
<dbReference type="AlphaFoldDB" id="A0A2P5SYH2"/>
<dbReference type="PANTHER" id="PTHR36926">
    <property type="entry name" value="COLICIN V PRODUCTION PROTEIN"/>
    <property type="match status" value="1"/>
</dbReference>
<evidence type="ECO:0000256" key="5">
    <source>
        <dbReference type="SAM" id="Phobius"/>
    </source>
</evidence>
<dbReference type="InterPro" id="IPR003825">
    <property type="entry name" value="Colicin-V_CvpA"/>
</dbReference>
<name>A0A2P5SYH2_9GAMM</name>